<proteinExistence type="predicted"/>
<organism evidence="1 2">
    <name type="scientific">Coprinopsis marcescibilis</name>
    <name type="common">Agaric fungus</name>
    <name type="synonym">Psathyrella marcescibilis</name>
    <dbReference type="NCBI Taxonomy" id="230819"/>
    <lineage>
        <taxon>Eukaryota</taxon>
        <taxon>Fungi</taxon>
        <taxon>Dikarya</taxon>
        <taxon>Basidiomycota</taxon>
        <taxon>Agaricomycotina</taxon>
        <taxon>Agaricomycetes</taxon>
        <taxon>Agaricomycetidae</taxon>
        <taxon>Agaricales</taxon>
        <taxon>Agaricineae</taxon>
        <taxon>Psathyrellaceae</taxon>
        <taxon>Coprinopsis</taxon>
    </lineage>
</organism>
<evidence type="ECO:0000313" key="2">
    <source>
        <dbReference type="Proteomes" id="UP000307440"/>
    </source>
</evidence>
<dbReference type="AlphaFoldDB" id="A0A5C3L5P4"/>
<name>A0A5C3L5P4_COPMA</name>
<evidence type="ECO:0000313" key="1">
    <source>
        <dbReference type="EMBL" id="TFK23538.1"/>
    </source>
</evidence>
<keyword evidence="2" id="KW-1185">Reference proteome</keyword>
<dbReference type="EMBL" id="ML210216">
    <property type="protein sequence ID" value="TFK23538.1"/>
    <property type="molecule type" value="Genomic_DNA"/>
</dbReference>
<reference evidence="1 2" key="1">
    <citation type="journal article" date="2019" name="Nat. Ecol. Evol.">
        <title>Megaphylogeny resolves global patterns of mushroom evolution.</title>
        <authorList>
            <person name="Varga T."/>
            <person name="Krizsan K."/>
            <person name="Foldi C."/>
            <person name="Dima B."/>
            <person name="Sanchez-Garcia M."/>
            <person name="Sanchez-Ramirez S."/>
            <person name="Szollosi G.J."/>
            <person name="Szarkandi J.G."/>
            <person name="Papp V."/>
            <person name="Albert L."/>
            <person name="Andreopoulos W."/>
            <person name="Angelini C."/>
            <person name="Antonin V."/>
            <person name="Barry K.W."/>
            <person name="Bougher N.L."/>
            <person name="Buchanan P."/>
            <person name="Buyck B."/>
            <person name="Bense V."/>
            <person name="Catcheside P."/>
            <person name="Chovatia M."/>
            <person name="Cooper J."/>
            <person name="Damon W."/>
            <person name="Desjardin D."/>
            <person name="Finy P."/>
            <person name="Geml J."/>
            <person name="Haridas S."/>
            <person name="Hughes K."/>
            <person name="Justo A."/>
            <person name="Karasinski D."/>
            <person name="Kautmanova I."/>
            <person name="Kiss B."/>
            <person name="Kocsube S."/>
            <person name="Kotiranta H."/>
            <person name="LaButti K.M."/>
            <person name="Lechner B.E."/>
            <person name="Liimatainen K."/>
            <person name="Lipzen A."/>
            <person name="Lukacs Z."/>
            <person name="Mihaltcheva S."/>
            <person name="Morgado L.N."/>
            <person name="Niskanen T."/>
            <person name="Noordeloos M.E."/>
            <person name="Ohm R.A."/>
            <person name="Ortiz-Santana B."/>
            <person name="Ovrebo C."/>
            <person name="Racz N."/>
            <person name="Riley R."/>
            <person name="Savchenko A."/>
            <person name="Shiryaev A."/>
            <person name="Soop K."/>
            <person name="Spirin V."/>
            <person name="Szebenyi C."/>
            <person name="Tomsovsky M."/>
            <person name="Tulloss R.E."/>
            <person name="Uehling J."/>
            <person name="Grigoriev I.V."/>
            <person name="Vagvolgyi C."/>
            <person name="Papp T."/>
            <person name="Martin F.M."/>
            <person name="Miettinen O."/>
            <person name="Hibbett D.S."/>
            <person name="Nagy L.G."/>
        </authorList>
    </citation>
    <scope>NUCLEOTIDE SEQUENCE [LARGE SCALE GENOMIC DNA]</scope>
    <source>
        <strain evidence="1 2">CBS 121175</strain>
    </source>
</reference>
<sequence length="234" mass="26027">MITAPCSTCHERATGHGPPFLTSFATSAASIPATIQQSLSPAKLYFARSSYADDRLVTGSLTLQLGDLTRTHQGNATSSVPYADQDAQSGALALSFATSGCSVQELSPRYNTPLRSASFHLPDLFYSWAPCFRDCRDVGACRSTTMFNAQHEVWRAPIKMAGAGTLSLVRHLWVFLDRRLPPAPTVADVFPAQPCSTRCPDWVRRCVCPLWTDRHLWLWLRFWFLRSPVLTEVF</sequence>
<gene>
    <name evidence="1" type="ORF">FA15DRAFT_460480</name>
</gene>
<protein>
    <submittedName>
        <fullName evidence="1">Uncharacterized protein</fullName>
    </submittedName>
</protein>
<accession>A0A5C3L5P4</accession>
<dbReference type="Proteomes" id="UP000307440">
    <property type="component" value="Unassembled WGS sequence"/>
</dbReference>